<proteinExistence type="inferred from homology"/>
<comment type="caution">
    <text evidence="8">The sequence shown here is derived from an EMBL/GenBank/DDBJ whole genome shotgun (WGS) entry which is preliminary data.</text>
</comment>
<evidence type="ECO:0000256" key="6">
    <source>
        <dbReference type="SAM" id="Phobius"/>
    </source>
</evidence>
<keyword evidence="4 6" id="KW-1133">Transmembrane helix</keyword>
<dbReference type="PANTHER" id="PTHR38459">
    <property type="entry name" value="PROPHAGE BACTOPRENOL-LINKED GLUCOSE TRANSLOCASE HOMOLOG"/>
    <property type="match status" value="1"/>
</dbReference>
<keyword evidence="3 6" id="KW-0812">Transmembrane</keyword>
<evidence type="ECO:0000313" key="9">
    <source>
        <dbReference type="Proteomes" id="UP001570511"/>
    </source>
</evidence>
<dbReference type="RefSeq" id="WP_372386621.1">
    <property type="nucleotide sequence ID" value="NZ_JBGNYA010000001.1"/>
</dbReference>
<dbReference type="AlphaFoldDB" id="A0ABD5M6Q2"/>
<keyword evidence="9" id="KW-1185">Reference proteome</keyword>
<gene>
    <name evidence="8" type="ORF">OS889_01010</name>
</gene>
<name>A0ABD5M6Q2_9EURY</name>
<feature type="transmembrane region" description="Helical" evidence="6">
    <location>
        <begin position="21"/>
        <end position="40"/>
    </location>
</feature>
<evidence type="ECO:0000256" key="5">
    <source>
        <dbReference type="ARBA" id="ARBA00023136"/>
    </source>
</evidence>
<dbReference type="InterPro" id="IPR007267">
    <property type="entry name" value="GtrA_DPMS_TM"/>
</dbReference>
<organism evidence="8 9">
    <name type="scientific">Halobellus rubicundus</name>
    <dbReference type="NCBI Taxonomy" id="2996466"/>
    <lineage>
        <taxon>Archaea</taxon>
        <taxon>Methanobacteriati</taxon>
        <taxon>Methanobacteriota</taxon>
        <taxon>Stenosarchaea group</taxon>
        <taxon>Halobacteria</taxon>
        <taxon>Halobacteriales</taxon>
        <taxon>Haloferacaceae</taxon>
        <taxon>Halobellus</taxon>
    </lineage>
</organism>
<feature type="domain" description="GtrA/DPMS transmembrane" evidence="7">
    <location>
        <begin position="20"/>
        <end position="138"/>
    </location>
</feature>
<dbReference type="Pfam" id="PF04138">
    <property type="entry name" value="GtrA_DPMS_TM"/>
    <property type="match status" value="1"/>
</dbReference>
<dbReference type="Proteomes" id="UP001570511">
    <property type="component" value="Unassembled WGS sequence"/>
</dbReference>
<feature type="transmembrane region" description="Helical" evidence="6">
    <location>
        <begin position="90"/>
        <end position="107"/>
    </location>
</feature>
<dbReference type="GO" id="GO:0016020">
    <property type="term" value="C:membrane"/>
    <property type="evidence" value="ECO:0007669"/>
    <property type="project" value="UniProtKB-SubCell"/>
</dbReference>
<evidence type="ECO:0000313" key="8">
    <source>
        <dbReference type="EMBL" id="MFA1609585.1"/>
    </source>
</evidence>
<accession>A0ABD5M6Q2</accession>
<evidence type="ECO:0000256" key="1">
    <source>
        <dbReference type="ARBA" id="ARBA00004141"/>
    </source>
</evidence>
<evidence type="ECO:0000256" key="3">
    <source>
        <dbReference type="ARBA" id="ARBA00022692"/>
    </source>
</evidence>
<keyword evidence="5 6" id="KW-0472">Membrane</keyword>
<sequence>MLRRFLRNLHSGPLALQLRRFVVVGAVTAGIQMVLLWLFVDVSGLYYLLGAVISIEITIVLSYVLNNAWTFQATPNTGMNYLYGLLRTNVVRGTAIPIQIGVLYALVEWLSLFYLLANAVAIVISGVYRYVLDAKWTWGQ</sequence>
<evidence type="ECO:0000259" key="7">
    <source>
        <dbReference type="Pfam" id="PF04138"/>
    </source>
</evidence>
<dbReference type="PANTHER" id="PTHR38459:SF1">
    <property type="entry name" value="PROPHAGE BACTOPRENOL-LINKED GLUCOSE TRANSLOCASE HOMOLOG"/>
    <property type="match status" value="1"/>
</dbReference>
<dbReference type="EMBL" id="JBGNYA010000001">
    <property type="protein sequence ID" value="MFA1609585.1"/>
    <property type="molecule type" value="Genomic_DNA"/>
</dbReference>
<feature type="transmembrane region" description="Helical" evidence="6">
    <location>
        <begin position="46"/>
        <end position="69"/>
    </location>
</feature>
<dbReference type="InterPro" id="IPR051401">
    <property type="entry name" value="GtrA_CellWall_Glycosyl"/>
</dbReference>
<feature type="transmembrane region" description="Helical" evidence="6">
    <location>
        <begin position="113"/>
        <end position="132"/>
    </location>
</feature>
<comment type="subcellular location">
    <subcellularLocation>
        <location evidence="1">Membrane</location>
        <topology evidence="1">Multi-pass membrane protein</topology>
    </subcellularLocation>
</comment>
<comment type="similarity">
    <text evidence="2">Belongs to the GtrA family.</text>
</comment>
<evidence type="ECO:0000256" key="4">
    <source>
        <dbReference type="ARBA" id="ARBA00022989"/>
    </source>
</evidence>
<reference evidence="8 9" key="1">
    <citation type="submission" date="2024-08" db="EMBL/GenBank/DDBJ databases">
        <title>Halobellus sp. MBLA0158 whole genome sequence.</title>
        <authorList>
            <person name="Hwang C.Y."/>
            <person name="Cho E.-S."/>
            <person name="Seo M.-J."/>
        </authorList>
    </citation>
    <scope>NUCLEOTIDE SEQUENCE [LARGE SCALE GENOMIC DNA]</scope>
    <source>
        <strain evidence="8 9">MBLA0158</strain>
    </source>
</reference>
<protein>
    <submittedName>
        <fullName evidence="8">GtrA family protein</fullName>
    </submittedName>
</protein>
<evidence type="ECO:0000256" key="2">
    <source>
        <dbReference type="ARBA" id="ARBA00009399"/>
    </source>
</evidence>